<evidence type="ECO:0000313" key="3">
    <source>
        <dbReference type="WBParaSite" id="L893_g21449.t1"/>
    </source>
</evidence>
<dbReference type="PANTHER" id="PTHR21324">
    <property type="entry name" value="FASTING-INDUCIBLE INTEGRAL MEMBRANE PROTEIN TM6P1-RELATED"/>
    <property type="match status" value="1"/>
</dbReference>
<dbReference type="InterPro" id="IPR050911">
    <property type="entry name" value="DRAM/TMEM150_Autophagy_Mod"/>
</dbReference>
<keyword evidence="2" id="KW-1185">Reference proteome</keyword>
<dbReference type="PANTHER" id="PTHR21324:SF2">
    <property type="entry name" value="EG:22E5.9 PROTEIN"/>
    <property type="match status" value="1"/>
</dbReference>
<organism evidence="2 3">
    <name type="scientific">Steinernema glaseri</name>
    <dbReference type="NCBI Taxonomy" id="37863"/>
    <lineage>
        <taxon>Eukaryota</taxon>
        <taxon>Metazoa</taxon>
        <taxon>Ecdysozoa</taxon>
        <taxon>Nematoda</taxon>
        <taxon>Chromadorea</taxon>
        <taxon>Rhabditida</taxon>
        <taxon>Tylenchina</taxon>
        <taxon>Panagrolaimomorpha</taxon>
        <taxon>Strongyloidoidea</taxon>
        <taxon>Steinernematidae</taxon>
        <taxon>Steinernema</taxon>
    </lineage>
</organism>
<proteinExistence type="predicted"/>
<evidence type="ECO:0000313" key="2">
    <source>
        <dbReference type="Proteomes" id="UP000095287"/>
    </source>
</evidence>
<keyword evidence="1" id="KW-1133">Transmembrane helix</keyword>
<dbReference type="AlphaFoldDB" id="A0A1I7Z061"/>
<sequence length="155" mass="17466">MNPKLAKPIVSHCRLLLNMLSTVFFFSMVIFGPILGQQPNDFIADKDGKLYKWTPESPRYLEHMIGTTSEWLLAICFQLYILSFAIELRHAYCHAPKLRLVAFYDGESDITSSSTVPPAAVPYAVPGIGSNHMLYTVTDRPSALQEEELVVKVKF</sequence>
<name>A0A1I7Z061_9BILA</name>
<feature type="transmembrane region" description="Helical" evidence="1">
    <location>
        <begin position="71"/>
        <end position="88"/>
    </location>
</feature>
<reference evidence="3" key="1">
    <citation type="submission" date="2016-11" db="UniProtKB">
        <authorList>
            <consortium name="WormBaseParasite"/>
        </authorList>
    </citation>
    <scope>IDENTIFICATION</scope>
</reference>
<dbReference type="Proteomes" id="UP000095287">
    <property type="component" value="Unplaced"/>
</dbReference>
<feature type="transmembrane region" description="Helical" evidence="1">
    <location>
        <begin position="15"/>
        <end position="35"/>
    </location>
</feature>
<protein>
    <submittedName>
        <fullName evidence="3">Uncharacterized protein</fullName>
    </submittedName>
</protein>
<keyword evidence="1" id="KW-0812">Transmembrane</keyword>
<keyword evidence="1" id="KW-0472">Membrane</keyword>
<evidence type="ECO:0000256" key="1">
    <source>
        <dbReference type="SAM" id="Phobius"/>
    </source>
</evidence>
<accession>A0A1I7Z061</accession>
<dbReference type="WBParaSite" id="L893_g21449.t1">
    <property type="protein sequence ID" value="L893_g21449.t1"/>
    <property type="gene ID" value="L893_g21449"/>
</dbReference>